<gene>
    <name evidence="2" type="ORF">GCM10023210_23000</name>
</gene>
<keyword evidence="1" id="KW-0732">Signal</keyword>
<evidence type="ECO:0000313" key="2">
    <source>
        <dbReference type="EMBL" id="GAA5093112.1"/>
    </source>
</evidence>
<organism evidence="2 3">
    <name type="scientific">Chryseobacterium ginsengisoli</name>
    <dbReference type="NCBI Taxonomy" id="363853"/>
    <lineage>
        <taxon>Bacteria</taxon>
        <taxon>Pseudomonadati</taxon>
        <taxon>Bacteroidota</taxon>
        <taxon>Flavobacteriia</taxon>
        <taxon>Flavobacteriales</taxon>
        <taxon>Weeksellaceae</taxon>
        <taxon>Chryseobacterium group</taxon>
        <taxon>Chryseobacterium</taxon>
    </lineage>
</organism>
<reference evidence="3" key="1">
    <citation type="journal article" date="2019" name="Int. J. Syst. Evol. Microbiol.">
        <title>The Global Catalogue of Microorganisms (GCM) 10K type strain sequencing project: providing services to taxonomists for standard genome sequencing and annotation.</title>
        <authorList>
            <consortium name="The Broad Institute Genomics Platform"/>
            <consortium name="The Broad Institute Genome Sequencing Center for Infectious Disease"/>
            <person name="Wu L."/>
            <person name="Ma J."/>
        </authorList>
    </citation>
    <scope>NUCLEOTIDE SEQUENCE [LARGE SCALE GENOMIC DNA]</scope>
    <source>
        <strain evidence="3">JCM 18019</strain>
    </source>
</reference>
<dbReference type="Proteomes" id="UP001500353">
    <property type="component" value="Unassembled WGS sequence"/>
</dbReference>
<evidence type="ECO:0008006" key="4">
    <source>
        <dbReference type="Google" id="ProtNLM"/>
    </source>
</evidence>
<feature type="chain" id="PRO_5045240895" description="DUF4595 domain-containing protein" evidence="1">
    <location>
        <begin position="25"/>
        <end position="315"/>
    </location>
</feature>
<keyword evidence="3" id="KW-1185">Reference proteome</keyword>
<dbReference type="EMBL" id="BAABHX010000003">
    <property type="protein sequence ID" value="GAA5093112.1"/>
    <property type="molecule type" value="Genomic_DNA"/>
</dbReference>
<dbReference type="RefSeq" id="WP_345203889.1">
    <property type="nucleotide sequence ID" value="NZ_BAABHX010000003.1"/>
</dbReference>
<name>A0ABP9M9W4_9FLAO</name>
<feature type="signal peptide" evidence="1">
    <location>
        <begin position="1"/>
        <end position="24"/>
    </location>
</feature>
<sequence length="315" mass="35421">MKRLFYFILLLVGISTIHSCKDLADEDGNPLVDINDNTGLNGPRALYREITNSDTLATYYYNGLQMNRVVTPGVKYKYKSNTDVAWSGDKISRIDFKGHLDEDNNGVFDQDSVTYTQQFTYDNFGNVDVISENRSVFKRGTPTPPATVGPYALLRKTKTLYKLKYSSSTAKLASITMTTGEDVSTAPFSYTKYSETAYQYVGDNVSKVTRNYGPIGTGGTFGAAVTKYGYEYSSYDAKINPFTLLPFAYKVSRLLRTEVNDVESWILSPNSPTRYTVTDLVPPVPVPVFFSTNYNYDPQTYMQKGYGVNYIYKPL</sequence>
<evidence type="ECO:0000256" key="1">
    <source>
        <dbReference type="SAM" id="SignalP"/>
    </source>
</evidence>
<proteinExistence type="predicted"/>
<evidence type="ECO:0000313" key="3">
    <source>
        <dbReference type="Proteomes" id="UP001500353"/>
    </source>
</evidence>
<comment type="caution">
    <text evidence="2">The sequence shown here is derived from an EMBL/GenBank/DDBJ whole genome shotgun (WGS) entry which is preliminary data.</text>
</comment>
<protein>
    <recommendedName>
        <fullName evidence="4">DUF4595 domain-containing protein</fullName>
    </recommendedName>
</protein>
<accession>A0ABP9M9W4</accession>